<dbReference type="PROSITE" id="PS51471">
    <property type="entry name" value="FE2OG_OXY"/>
    <property type="match status" value="1"/>
</dbReference>
<evidence type="ECO:0000313" key="8">
    <source>
        <dbReference type="Proteomes" id="UP000244336"/>
    </source>
</evidence>
<comment type="cofactor">
    <cofactor evidence="1">
        <name>L-ascorbate</name>
        <dbReference type="ChEBI" id="CHEBI:38290"/>
    </cofactor>
</comment>
<proteinExistence type="inferred from homology"/>
<comment type="similarity">
    <text evidence="5">Belongs to the iron/ascorbate-dependent oxidoreductase family.</text>
</comment>
<sequence>MAVTTYILTQLLARHTIKLTPYIYMQASAISSTAAMMNDDDDSNPPLMATYKHLLDSHPRRLDADDRTTTTDDDHSRRCVLPVIDLQHGEDQCREAIVRAASESGFFQVTNHGVPQALLDELHEAQVAVFRRPFQRKVREPLLDFSPESYRWGTPAAMRLEQLSWSEAYHLPMTTCTPPATSSGDKTRLVIEEVSTAMSELAQQLAGILAADLRGDEEDVVSRCTRSTCFLRLNRYPPCGAASGAFGLCPHTDSDFLTILHQDGVGGLQLRKGGRWLAVEPNPGALIVNVGDLLQAWSNDRYRSVEHRVMASAASERFSVAFFLCPAYDTLIRPRSSTAGGGDRPPRYKSFTFGEYRNQIREDVRLTGRKLGLRRFRIQGGGGPL</sequence>
<dbReference type="Proteomes" id="UP000244336">
    <property type="component" value="Chromosome 2"/>
</dbReference>
<dbReference type="SUPFAM" id="SSF51197">
    <property type="entry name" value="Clavaminate synthase-like"/>
    <property type="match status" value="1"/>
</dbReference>
<evidence type="ECO:0000256" key="3">
    <source>
        <dbReference type="ARBA" id="ARBA00023002"/>
    </source>
</evidence>
<dbReference type="Gramene" id="PUZ68156">
    <property type="protein sequence ID" value="PUZ68156"/>
    <property type="gene ID" value="GQ55_2G002500"/>
</dbReference>
<dbReference type="InterPro" id="IPR050231">
    <property type="entry name" value="Iron_ascorbate_oxido_reductase"/>
</dbReference>
<evidence type="ECO:0000256" key="2">
    <source>
        <dbReference type="ARBA" id="ARBA00022723"/>
    </source>
</evidence>
<keyword evidence="2 5" id="KW-0479">Metal-binding</keyword>
<dbReference type="GO" id="GO:0016491">
    <property type="term" value="F:oxidoreductase activity"/>
    <property type="evidence" value="ECO:0007669"/>
    <property type="project" value="UniProtKB-KW"/>
</dbReference>
<evidence type="ECO:0000313" key="7">
    <source>
        <dbReference type="EMBL" id="PUZ68156.1"/>
    </source>
</evidence>
<dbReference type="GO" id="GO:0046872">
    <property type="term" value="F:metal ion binding"/>
    <property type="evidence" value="ECO:0007669"/>
    <property type="project" value="UniProtKB-KW"/>
</dbReference>
<dbReference type="EMBL" id="CM009750">
    <property type="protein sequence ID" value="PUZ68156.1"/>
    <property type="molecule type" value="Genomic_DNA"/>
</dbReference>
<organism evidence="7 8">
    <name type="scientific">Panicum hallii var. hallii</name>
    <dbReference type="NCBI Taxonomy" id="1504633"/>
    <lineage>
        <taxon>Eukaryota</taxon>
        <taxon>Viridiplantae</taxon>
        <taxon>Streptophyta</taxon>
        <taxon>Embryophyta</taxon>
        <taxon>Tracheophyta</taxon>
        <taxon>Spermatophyta</taxon>
        <taxon>Magnoliopsida</taxon>
        <taxon>Liliopsida</taxon>
        <taxon>Poales</taxon>
        <taxon>Poaceae</taxon>
        <taxon>PACMAD clade</taxon>
        <taxon>Panicoideae</taxon>
        <taxon>Panicodae</taxon>
        <taxon>Paniceae</taxon>
        <taxon>Panicinae</taxon>
        <taxon>Panicum</taxon>
        <taxon>Panicum sect. Panicum</taxon>
    </lineage>
</organism>
<dbReference type="InterPro" id="IPR027443">
    <property type="entry name" value="IPNS-like_sf"/>
</dbReference>
<dbReference type="AlphaFoldDB" id="A0A2T7EJY3"/>
<evidence type="ECO:0000259" key="6">
    <source>
        <dbReference type="PROSITE" id="PS51471"/>
    </source>
</evidence>
<dbReference type="STRING" id="1504633.A0A2T7EJY3"/>
<dbReference type="PANTHER" id="PTHR47990">
    <property type="entry name" value="2-OXOGLUTARATE (2OG) AND FE(II)-DEPENDENT OXYGENASE SUPERFAMILY PROTEIN-RELATED"/>
    <property type="match status" value="1"/>
</dbReference>
<dbReference type="Pfam" id="PF14226">
    <property type="entry name" value="DIOX_N"/>
    <property type="match status" value="1"/>
</dbReference>
<evidence type="ECO:0000256" key="5">
    <source>
        <dbReference type="RuleBase" id="RU003682"/>
    </source>
</evidence>
<dbReference type="Gene3D" id="2.60.120.330">
    <property type="entry name" value="B-lactam Antibiotic, Isopenicillin N Synthase, Chain"/>
    <property type="match status" value="1"/>
</dbReference>
<keyword evidence="8" id="KW-1185">Reference proteome</keyword>
<reference evidence="7 8" key="1">
    <citation type="submission" date="2018-04" db="EMBL/GenBank/DDBJ databases">
        <title>WGS assembly of Panicum hallii var. hallii HAL2.</title>
        <authorList>
            <person name="Lovell J."/>
            <person name="Jenkins J."/>
            <person name="Lowry D."/>
            <person name="Mamidi S."/>
            <person name="Sreedasyam A."/>
            <person name="Weng X."/>
            <person name="Barry K."/>
            <person name="Bonette J."/>
            <person name="Campitelli B."/>
            <person name="Daum C."/>
            <person name="Gordon S."/>
            <person name="Gould B."/>
            <person name="Lipzen A."/>
            <person name="MacQueen A."/>
            <person name="Palacio-Mejia J."/>
            <person name="Plott C."/>
            <person name="Shakirov E."/>
            <person name="Shu S."/>
            <person name="Yoshinaga Y."/>
            <person name="Zane M."/>
            <person name="Rokhsar D."/>
            <person name="Grimwood J."/>
            <person name="Schmutz J."/>
            <person name="Juenger T."/>
        </authorList>
    </citation>
    <scope>NUCLEOTIDE SEQUENCE [LARGE SCALE GENOMIC DNA]</scope>
    <source>
        <strain evidence="8">cv. HAL2</strain>
    </source>
</reference>
<feature type="domain" description="Fe2OG dioxygenase" evidence="6">
    <location>
        <begin position="225"/>
        <end position="326"/>
    </location>
</feature>
<evidence type="ECO:0000256" key="4">
    <source>
        <dbReference type="ARBA" id="ARBA00023004"/>
    </source>
</evidence>
<gene>
    <name evidence="7" type="ORF">GQ55_2G002500</name>
</gene>
<dbReference type="Pfam" id="PF03171">
    <property type="entry name" value="2OG-FeII_Oxy"/>
    <property type="match status" value="1"/>
</dbReference>
<keyword evidence="4 5" id="KW-0408">Iron</keyword>
<evidence type="ECO:0000256" key="1">
    <source>
        <dbReference type="ARBA" id="ARBA00001961"/>
    </source>
</evidence>
<name>A0A2T7EJY3_9POAL</name>
<dbReference type="InterPro" id="IPR005123">
    <property type="entry name" value="Oxoglu/Fe-dep_dioxygenase_dom"/>
</dbReference>
<dbReference type="InterPro" id="IPR044861">
    <property type="entry name" value="IPNS-like_FE2OG_OXY"/>
</dbReference>
<dbReference type="OrthoDB" id="288590at2759"/>
<protein>
    <recommendedName>
        <fullName evidence="6">Fe2OG dioxygenase domain-containing protein</fullName>
    </recommendedName>
</protein>
<dbReference type="InterPro" id="IPR026992">
    <property type="entry name" value="DIOX_N"/>
</dbReference>
<keyword evidence="3 5" id="KW-0560">Oxidoreductase</keyword>
<accession>A0A2T7EJY3</accession>